<evidence type="ECO:0000259" key="9">
    <source>
        <dbReference type="PROSITE" id="PS51826"/>
    </source>
</evidence>
<evidence type="ECO:0000256" key="6">
    <source>
        <dbReference type="RuleBase" id="RU003423"/>
    </source>
</evidence>
<dbReference type="InterPro" id="IPR001078">
    <property type="entry name" value="2-oxoacid_DH_actylTfrase"/>
</dbReference>
<evidence type="ECO:0000256" key="4">
    <source>
        <dbReference type="ARBA" id="ARBA00022823"/>
    </source>
</evidence>
<feature type="domain" description="Lipoyl-binding" evidence="8">
    <location>
        <begin position="2"/>
        <end position="77"/>
    </location>
</feature>
<protein>
    <recommendedName>
        <fullName evidence="6">Dihydrolipoamide acetyltransferase component of pyruvate dehydrogenase complex</fullName>
        <ecNumber evidence="6">2.3.1.-</ecNumber>
    </recommendedName>
</protein>
<dbReference type="Gene3D" id="4.10.320.10">
    <property type="entry name" value="E3-binding domain"/>
    <property type="match status" value="1"/>
</dbReference>
<dbReference type="PROSITE" id="PS50968">
    <property type="entry name" value="BIOTINYL_LIPOYL"/>
    <property type="match status" value="1"/>
</dbReference>
<dbReference type="GO" id="GO:0016407">
    <property type="term" value="F:acetyltransferase activity"/>
    <property type="evidence" value="ECO:0007669"/>
    <property type="project" value="TreeGrafter"/>
</dbReference>
<dbReference type="Pfam" id="PF00364">
    <property type="entry name" value="Biotin_lipoyl"/>
    <property type="match status" value="1"/>
</dbReference>
<dbReference type="SUPFAM" id="SSF51230">
    <property type="entry name" value="Single hybrid motif"/>
    <property type="match status" value="1"/>
</dbReference>
<evidence type="ECO:0000313" key="11">
    <source>
        <dbReference type="Proteomes" id="UP000317371"/>
    </source>
</evidence>
<evidence type="ECO:0000256" key="5">
    <source>
        <dbReference type="ARBA" id="ARBA00023315"/>
    </source>
</evidence>
<dbReference type="InterPro" id="IPR011053">
    <property type="entry name" value="Single_hybrid_motif"/>
</dbReference>
<keyword evidence="4 6" id="KW-0450">Lipoyl</keyword>
<dbReference type="Proteomes" id="UP000317371">
    <property type="component" value="Unassembled WGS sequence"/>
</dbReference>
<evidence type="ECO:0000256" key="3">
    <source>
        <dbReference type="ARBA" id="ARBA00022679"/>
    </source>
</evidence>
<dbReference type="SUPFAM" id="SSF47005">
    <property type="entry name" value="Peripheral subunit-binding domain of 2-oxo acid dehydrogenase complex"/>
    <property type="match status" value="1"/>
</dbReference>
<dbReference type="GO" id="GO:0005737">
    <property type="term" value="C:cytoplasm"/>
    <property type="evidence" value="ECO:0007669"/>
    <property type="project" value="TreeGrafter"/>
</dbReference>
<dbReference type="PROSITE" id="PS51826">
    <property type="entry name" value="PSBD"/>
    <property type="match status" value="1"/>
</dbReference>
<keyword evidence="3 6" id="KW-0808">Transferase</keyword>
<dbReference type="SUPFAM" id="SSF52777">
    <property type="entry name" value="CoA-dependent acyltransferases"/>
    <property type="match status" value="1"/>
</dbReference>
<dbReference type="PROSITE" id="PS00189">
    <property type="entry name" value="LIPOYL"/>
    <property type="match status" value="1"/>
</dbReference>
<name>A0A540VE61_9CHLR</name>
<dbReference type="Pfam" id="PF00198">
    <property type="entry name" value="2-oxoacid_dh"/>
    <property type="match status" value="1"/>
</dbReference>
<feature type="region of interest" description="Disordered" evidence="7">
    <location>
        <begin position="82"/>
        <end position="120"/>
    </location>
</feature>
<comment type="caution">
    <text evidence="10">The sequence shown here is derived from an EMBL/GenBank/DDBJ whole genome shotgun (WGS) entry which is preliminary data.</text>
</comment>
<sequence>MPTPVKMPQLGESVVEGTVARWLKAPGEPVARLEPLLEITTDKIDTEVPAPAEGVLLAVQVPAGQTVAAGTILGYIGAPDEKVPEQAAGDPARPEPSASVEVASSPGDAPPGRPAEKPSGRAFISPVVARMADEHGLDLAEIPGSGLGGRITKQDVLRFLAARRAAAPVSPAMPAGPSPLPPQADEVLMPLTAMRRAIARHMVQSKQTSPHVTTIFEADMTAVVRHREAHRAQYAARGLRLTFTPYFVAAAARALKAVPEVNARFQEGDPGGIILCRRVHIGVAVALDDGLIVPVIRDADEKSLQGLARAVAELADQARAGTLPPDATRGGTFTITNHGVSGSLIGTPIINQPQAGILGIGAIVKRPVVRSGNDSLLPSADDAIVIRPMCYLSFTFDHRILDGAQADRFVAIIKETLEEWPLELA</sequence>
<evidence type="ECO:0000259" key="8">
    <source>
        <dbReference type="PROSITE" id="PS50968"/>
    </source>
</evidence>
<evidence type="ECO:0000256" key="2">
    <source>
        <dbReference type="ARBA" id="ARBA00007317"/>
    </source>
</evidence>
<accession>A0A540VE61</accession>
<dbReference type="FunCoup" id="A0A540VE61">
    <property type="interactions" value="230"/>
</dbReference>
<comment type="cofactor">
    <cofactor evidence="1 6">
        <name>(R)-lipoate</name>
        <dbReference type="ChEBI" id="CHEBI:83088"/>
    </cofactor>
</comment>
<feature type="domain" description="Peripheral subunit-binding (PSBD)" evidence="9">
    <location>
        <begin position="123"/>
        <end position="160"/>
    </location>
</feature>
<dbReference type="Gene3D" id="2.40.50.100">
    <property type="match status" value="1"/>
</dbReference>
<dbReference type="GO" id="GO:0031405">
    <property type="term" value="F:lipoic acid binding"/>
    <property type="evidence" value="ECO:0007669"/>
    <property type="project" value="TreeGrafter"/>
</dbReference>
<dbReference type="OrthoDB" id="9805770at2"/>
<dbReference type="InParanoid" id="A0A540VE61"/>
<organism evidence="10 11">
    <name type="scientific">Litorilinea aerophila</name>
    <dbReference type="NCBI Taxonomy" id="1204385"/>
    <lineage>
        <taxon>Bacteria</taxon>
        <taxon>Bacillati</taxon>
        <taxon>Chloroflexota</taxon>
        <taxon>Caldilineae</taxon>
        <taxon>Caldilineales</taxon>
        <taxon>Caldilineaceae</taxon>
        <taxon>Litorilinea</taxon>
    </lineage>
</organism>
<dbReference type="PANTHER" id="PTHR43178">
    <property type="entry name" value="DIHYDROLIPOAMIDE ACETYLTRANSFERASE COMPONENT OF PYRUVATE DEHYDROGENASE COMPLEX"/>
    <property type="match status" value="1"/>
</dbReference>
<reference evidence="10 11" key="1">
    <citation type="submission" date="2019-06" db="EMBL/GenBank/DDBJ databases">
        <title>Genome sequence of Litorilinea aerophila BAA-2444.</title>
        <authorList>
            <person name="Maclea K.S."/>
            <person name="Maurais E.G."/>
            <person name="Iannazzi L.C."/>
        </authorList>
    </citation>
    <scope>NUCLEOTIDE SEQUENCE [LARGE SCALE GENOMIC DNA]</scope>
    <source>
        <strain evidence="10 11">ATCC BAA-2444</strain>
    </source>
</reference>
<dbReference type="PANTHER" id="PTHR43178:SF5">
    <property type="entry name" value="LIPOAMIDE ACYLTRANSFERASE COMPONENT OF BRANCHED-CHAIN ALPHA-KETO ACID DEHYDROGENASE COMPLEX, MITOCHONDRIAL"/>
    <property type="match status" value="1"/>
</dbReference>
<dbReference type="FunFam" id="3.30.559.10:FF:000007">
    <property type="entry name" value="Dihydrolipoamide acetyltransferase component of pyruvate dehydrogenase complex"/>
    <property type="match status" value="1"/>
</dbReference>
<comment type="similarity">
    <text evidence="2 6">Belongs to the 2-oxoacid dehydrogenase family.</text>
</comment>
<dbReference type="Gene3D" id="3.30.559.10">
    <property type="entry name" value="Chloramphenicol acetyltransferase-like domain"/>
    <property type="match status" value="1"/>
</dbReference>
<dbReference type="InterPro" id="IPR050743">
    <property type="entry name" value="2-oxoacid_DH_E2_comp"/>
</dbReference>
<dbReference type="EMBL" id="VIGC01000018">
    <property type="protein sequence ID" value="TQE94982.1"/>
    <property type="molecule type" value="Genomic_DNA"/>
</dbReference>
<proteinExistence type="inferred from homology"/>
<evidence type="ECO:0000313" key="10">
    <source>
        <dbReference type="EMBL" id="TQE94982.1"/>
    </source>
</evidence>
<evidence type="ECO:0000256" key="1">
    <source>
        <dbReference type="ARBA" id="ARBA00001938"/>
    </source>
</evidence>
<dbReference type="InterPro" id="IPR004167">
    <property type="entry name" value="PSBD"/>
</dbReference>
<dbReference type="AlphaFoldDB" id="A0A540VE61"/>
<keyword evidence="11" id="KW-1185">Reference proteome</keyword>
<dbReference type="InterPro" id="IPR000089">
    <property type="entry name" value="Biotin_lipoyl"/>
</dbReference>
<dbReference type="InterPro" id="IPR036625">
    <property type="entry name" value="E3-bd_dom_sf"/>
</dbReference>
<keyword evidence="5 6" id="KW-0012">Acyltransferase</keyword>
<dbReference type="Pfam" id="PF02817">
    <property type="entry name" value="E3_binding"/>
    <property type="match status" value="1"/>
</dbReference>
<dbReference type="InterPro" id="IPR023213">
    <property type="entry name" value="CAT-like_dom_sf"/>
</dbReference>
<dbReference type="InterPro" id="IPR003016">
    <property type="entry name" value="2-oxoA_DH_lipoyl-BS"/>
</dbReference>
<dbReference type="EC" id="2.3.1.-" evidence="6"/>
<gene>
    <name evidence="10" type="ORF">FKZ61_14340</name>
</gene>
<dbReference type="CDD" id="cd06849">
    <property type="entry name" value="lipoyl_domain"/>
    <property type="match status" value="1"/>
</dbReference>
<evidence type="ECO:0000256" key="7">
    <source>
        <dbReference type="SAM" id="MobiDB-lite"/>
    </source>
</evidence>
<dbReference type="RefSeq" id="WP_141610834.1">
    <property type="nucleotide sequence ID" value="NZ_VIGC02000018.1"/>
</dbReference>